<evidence type="ECO:0000256" key="3">
    <source>
        <dbReference type="SAM" id="Phobius"/>
    </source>
</evidence>
<evidence type="ECO:0000256" key="2">
    <source>
        <dbReference type="ARBA" id="ARBA00023172"/>
    </source>
</evidence>
<sequence>MDSYTTILIGIGIIILLLIANLFVMQGKKQPPTATEIGQALTFPSTLDISTALNIPTTEEVKSALSASLEEKQISEKIGNFSTSAANMEEATRKFNQMVATKSKRAGWGEWHLDQELKEAFPSVKIRKEVKELGSLKPDAHMRTPDGKVLIVDSKFVYDTYNTYIETPETQEKTRENLLTTFRGDIKKHVLKIKNDYVQPGKGTHEFAFMYLPSTSVYEFLIDKESEIVRWAATQGVVICSPMTLMANMHMLEIARMAQNMSNMHNEILDAHLRVQKNYEDFEDKWKKLTKHLTNAMNQHKETEGAMNLMDTEISALSALDKTIGQGSEEE</sequence>
<evidence type="ECO:0008006" key="5">
    <source>
        <dbReference type="Google" id="ProtNLM"/>
    </source>
</evidence>
<dbReference type="PANTHER" id="PTHR30563">
    <property type="entry name" value="DNA RECOMBINATION PROTEIN RMUC"/>
    <property type="match status" value="1"/>
</dbReference>
<dbReference type="AlphaFoldDB" id="A0A381ZB81"/>
<evidence type="ECO:0000313" key="4">
    <source>
        <dbReference type="EMBL" id="SVA86480.1"/>
    </source>
</evidence>
<name>A0A381ZB81_9ZZZZ</name>
<keyword evidence="3" id="KW-0472">Membrane</keyword>
<reference evidence="4" key="1">
    <citation type="submission" date="2018-05" db="EMBL/GenBank/DDBJ databases">
        <authorList>
            <person name="Lanie J.A."/>
            <person name="Ng W.-L."/>
            <person name="Kazmierczak K.M."/>
            <person name="Andrzejewski T.M."/>
            <person name="Davidsen T.M."/>
            <person name="Wayne K.J."/>
            <person name="Tettelin H."/>
            <person name="Glass J.I."/>
            <person name="Rusch D."/>
            <person name="Podicherti R."/>
            <person name="Tsui H.-C.T."/>
            <person name="Winkler M.E."/>
        </authorList>
    </citation>
    <scope>NUCLEOTIDE SEQUENCE</scope>
</reference>
<protein>
    <recommendedName>
        <fullName evidence="5">DNA recombination protein RmuC</fullName>
    </recommendedName>
</protein>
<accession>A0A381ZB81</accession>
<keyword evidence="2" id="KW-0233">DNA recombination</keyword>
<dbReference type="Pfam" id="PF02646">
    <property type="entry name" value="RmuC"/>
    <property type="match status" value="1"/>
</dbReference>
<organism evidence="4">
    <name type="scientific">marine metagenome</name>
    <dbReference type="NCBI Taxonomy" id="408172"/>
    <lineage>
        <taxon>unclassified sequences</taxon>
        <taxon>metagenomes</taxon>
        <taxon>ecological metagenomes</taxon>
    </lineage>
</organism>
<evidence type="ECO:0000256" key="1">
    <source>
        <dbReference type="ARBA" id="ARBA00023054"/>
    </source>
</evidence>
<dbReference type="InterPro" id="IPR003798">
    <property type="entry name" value="DNA_recombination_RmuC"/>
</dbReference>
<keyword evidence="1" id="KW-0175">Coiled coil</keyword>
<proteinExistence type="predicted"/>
<dbReference type="GO" id="GO:0006310">
    <property type="term" value="P:DNA recombination"/>
    <property type="evidence" value="ECO:0007669"/>
    <property type="project" value="UniProtKB-KW"/>
</dbReference>
<dbReference type="PANTHER" id="PTHR30563:SF0">
    <property type="entry name" value="DNA RECOMBINATION PROTEIN RMUC"/>
    <property type="match status" value="1"/>
</dbReference>
<dbReference type="EMBL" id="UINC01020639">
    <property type="protein sequence ID" value="SVA86480.1"/>
    <property type="molecule type" value="Genomic_DNA"/>
</dbReference>
<keyword evidence="3" id="KW-1133">Transmembrane helix</keyword>
<keyword evidence="3" id="KW-0812">Transmembrane</keyword>
<feature type="transmembrane region" description="Helical" evidence="3">
    <location>
        <begin position="6"/>
        <end position="24"/>
    </location>
</feature>
<gene>
    <name evidence="4" type="ORF">METZ01_LOCUS139334</name>
</gene>